<reference evidence="10 11" key="1">
    <citation type="submission" date="2019-11" db="EMBL/GenBank/DDBJ databases">
        <authorList>
            <person name="Im W.T."/>
        </authorList>
    </citation>
    <scope>NUCLEOTIDE SEQUENCE [LARGE SCALE GENOMIC DNA]</scope>
    <source>
        <strain evidence="10 11">SB-02</strain>
    </source>
</reference>
<feature type="domain" description="Multidrug resistance protein MdtA-like C-terminal permuted SH3" evidence="9">
    <location>
        <begin position="283"/>
        <end position="340"/>
    </location>
</feature>
<evidence type="ECO:0000313" key="10">
    <source>
        <dbReference type="EMBL" id="QGW28162.1"/>
    </source>
</evidence>
<dbReference type="KEGG" id="fls:GLV81_08705"/>
<name>A0A6I6GMK8_9BACT</name>
<evidence type="ECO:0000256" key="4">
    <source>
        <dbReference type="SAM" id="Coils"/>
    </source>
</evidence>
<dbReference type="InterPro" id="IPR058624">
    <property type="entry name" value="MdtA-like_HH"/>
</dbReference>
<dbReference type="Pfam" id="PF25954">
    <property type="entry name" value="Beta-barrel_RND_2"/>
    <property type="match status" value="1"/>
</dbReference>
<evidence type="ECO:0000259" key="8">
    <source>
        <dbReference type="Pfam" id="PF25954"/>
    </source>
</evidence>
<evidence type="ECO:0000259" key="7">
    <source>
        <dbReference type="Pfam" id="PF25917"/>
    </source>
</evidence>
<keyword evidence="5" id="KW-0732">Signal</keyword>
<feature type="signal peptide" evidence="5">
    <location>
        <begin position="1"/>
        <end position="26"/>
    </location>
</feature>
<feature type="domain" description="Multidrug resistance protein MdtA-like barrel-sandwich hybrid" evidence="7">
    <location>
        <begin position="74"/>
        <end position="193"/>
    </location>
</feature>
<dbReference type="Gene3D" id="1.10.287.470">
    <property type="entry name" value="Helix hairpin bin"/>
    <property type="match status" value="1"/>
</dbReference>
<feature type="domain" description="CusB-like beta-barrel" evidence="8">
    <location>
        <begin position="205"/>
        <end position="274"/>
    </location>
</feature>
<evidence type="ECO:0000259" key="6">
    <source>
        <dbReference type="Pfam" id="PF25876"/>
    </source>
</evidence>
<keyword evidence="11" id="KW-1185">Reference proteome</keyword>
<organism evidence="10 11">
    <name type="scientific">Phnomibacter ginsenosidimutans</name>
    <dbReference type="NCBI Taxonomy" id="2676868"/>
    <lineage>
        <taxon>Bacteria</taxon>
        <taxon>Pseudomonadati</taxon>
        <taxon>Bacteroidota</taxon>
        <taxon>Chitinophagia</taxon>
        <taxon>Chitinophagales</taxon>
        <taxon>Chitinophagaceae</taxon>
        <taxon>Phnomibacter</taxon>
    </lineage>
</organism>
<evidence type="ECO:0000256" key="2">
    <source>
        <dbReference type="ARBA" id="ARBA00009477"/>
    </source>
</evidence>
<dbReference type="PANTHER" id="PTHR30469:SF36">
    <property type="entry name" value="BLL3903 PROTEIN"/>
    <property type="match status" value="1"/>
</dbReference>
<dbReference type="GO" id="GO:1990281">
    <property type="term" value="C:efflux pump complex"/>
    <property type="evidence" value="ECO:0007669"/>
    <property type="project" value="TreeGrafter"/>
</dbReference>
<evidence type="ECO:0000256" key="5">
    <source>
        <dbReference type="SAM" id="SignalP"/>
    </source>
</evidence>
<dbReference type="AlphaFoldDB" id="A0A6I6GMK8"/>
<accession>A0A6I6GMK8</accession>
<dbReference type="PANTHER" id="PTHR30469">
    <property type="entry name" value="MULTIDRUG RESISTANCE PROTEIN MDTA"/>
    <property type="match status" value="1"/>
</dbReference>
<dbReference type="Pfam" id="PF25967">
    <property type="entry name" value="RND-MFP_C"/>
    <property type="match status" value="1"/>
</dbReference>
<dbReference type="GO" id="GO:0015562">
    <property type="term" value="F:efflux transmembrane transporter activity"/>
    <property type="evidence" value="ECO:0007669"/>
    <property type="project" value="TreeGrafter"/>
</dbReference>
<dbReference type="NCBIfam" id="TIGR01730">
    <property type="entry name" value="RND_mfp"/>
    <property type="match status" value="1"/>
</dbReference>
<evidence type="ECO:0000259" key="9">
    <source>
        <dbReference type="Pfam" id="PF25967"/>
    </source>
</evidence>
<dbReference type="InterPro" id="IPR006143">
    <property type="entry name" value="RND_pump_MFP"/>
</dbReference>
<feature type="coiled-coil region" evidence="4">
    <location>
        <begin position="106"/>
        <end position="133"/>
    </location>
</feature>
<sequence>MPKVPQLKYLSLLVCAGALLFATACKEEKDAKAGMGGGQKPAGPPPVFDAVVAGQFALDRKVSAPGTILPNENTDLHPEISGRVVAINFKEGSNVGKGSLLVKLFDGDLQAQLKKLEVQLKVAEATERRQKELLAINGTSQQDYDPATLNVSNIKADMELLRVNISKTEIRAPFDGRLGLRNISLGAYITPATIITNIAQINTVKVEFAVPEKYAGEMQAGKQVKLSSLSNAQTYTATVLASQNSIAAETRNLIVRAVVNGGKGLAPGSFVEVGVDVGNRQPAIMVPTQAVMPSTRNKSVIVSENGMAAFRVVETGYRDSARVEILSGLKVGDTVITNGLLTIKPGMPLKTRVKQ</sequence>
<dbReference type="Pfam" id="PF25917">
    <property type="entry name" value="BSH_RND"/>
    <property type="match status" value="1"/>
</dbReference>
<evidence type="ECO:0000256" key="1">
    <source>
        <dbReference type="ARBA" id="ARBA00004196"/>
    </source>
</evidence>
<feature type="domain" description="Multidrug resistance protein MdtA-like alpha-helical hairpin" evidence="6">
    <location>
        <begin position="108"/>
        <end position="158"/>
    </location>
</feature>
<gene>
    <name evidence="10" type="ORF">GLV81_08705</name>
</gene>
<keyword evidence="3" id="KW-0813">Transport</keyword>
<keyword evidence="4" id="KW-0175">Coiled coil</keyword>
<proteinExistence type="inferred from homology"/>
<protein>
    <submittedName>
        <fullName evidence="10">Efflux RND transporter periplasmic adaptor subunit</fullName>
    </submittedName>
</protein>
<dbReference type="SUPFAM" id="SSF111369">
    <property type="entry name" value="HlyD-like secretion proteins"/>
    <property type="match status" value="1"/>
</dbReference>
<dbReference type="EMBL" id="CP046566">
    <property type="protein sequence ID" value="QGW28162.1"/>
    <property type="molecule type" value="Genomic_DNA"/>
</dbReference>
<evidence type="ECO:0000313" key="11">
    <source>
        <dbReference type="Proteomes" id="UP000426027"/>
    </source>
</evidence>
<dbReference type="PROSITE" id="PS51257">
    <property type="entry name" value="PROKAR_LIPOPROTEIN"/>
    <property type="match status" value="1"/>
</dbReference>
<dbReference type="Pfam" id="PF25876">
    <property type="entry name" value="HH_MFP_RND"/>
    <property type="match status" value="1"/>
</dbReference>
<comment type="subcellular location">
    <subcellularLocation>
        <location evidence="1">Cell envelope</location>
    </subcellularLocation>
</comment>
<dbReference type="InterPro" id="IPR058627">
    <property type="entry name" value="MdtA-like_C"/>
</dbReference>
<dbReference type="Gene3D" id="2.40.30.170">
    <property type="match status" value="1"/>
</dbReference>
<comment type="similarity">
    <text evidence="2">Belongs to the membrane fusion protein (MFP) (TC 8.A.1) family.</text>
</comment>
<dbReference type="Gene3D" id="2.40.50.100">
    <property type="match status" value="1"/>
</dbReference>
<feature type="chain" id="PRO_5026268833" evidence="5">
    <location>
        <begin position="27"/>
        <end position="355"/>
    </location>
</feature>
<evidence type="ECO:0000256" key="3">
    <source>
        <dbReference type="ARBA" id="ARBA00022448"/>
    </source>
</evidence>
<dbReference type="InterPro" id="IPR058625">
    <property type="entry name" value="MdtA-like_BSH"/>
</dbReference>
<dbReference type="Proteomes" id="UP000426027">
    <property type="component" value="Chromosome"/>
</dbReference>
<dbReference type="Gene3D" id="2.40.420.20">
    <property type="match status" value="1"/>
</dbReference>
<dbReference type="RefSeq" id="WP_157478521.1">
    <property type="nucleotide sequence ID" value="NZ_CP046566.1"/>
</dbReference>
<dbReference type="InterPro" id="IPR058792">
    <property type="entry name" value="Beta-barrel_RND_2"/>
</dbReference>